<protein>
    <recommendedName>
        <fullName evidence="5">Integral membrane protein</fullName>
    </recommendedName>
</protein>
<feature type="region of interest" description="Disordered" evidence="1">
    <location>
        <begin position="318"/>
        <end position="357"/>
    </location>
</feature>
<evidence type="ECO:0008006" key="5">
    <source>
        <dbReference type="Google" id="ProtNLM"/>
    </source>
</evidence>
<gene>
    <name evidence="3" type="ORF">SAMN05216268_112150</name>
</gene>
<feature type="region of interest" description="Disordered" evidence="1">
    <location>
        <begin position="1"/>
        <end position="25"/>
    </location>
</feature>
<keyword evidence="2" id="KW-0812">Transmembrane</keyword>
<feature type="transmembrane region" description="Helical" evidence="2">
    <location>
        <begin position="294"/>
        <end position="315"/>
    </location>
</feature>
<evidence type="ECO:0000313" key="3">
    <source>
        <dbReference type="EMBL" id="SHM60701.1"/>
    </source>
</evidence>
<dbReference type="EMBL" id="FRBK01000012">
    <property type="protein sequence ID" value="SHM60701.1"/>
    <property type="molecule type" value="Genomic_DNA"/>
</dbReference>
<evidence type="ECO:0000256" key="1">
    <source>
        <dbReference type="SAM" id="MobiDB-lite"/>
    </source>
</evidence>
<dbReference type="AlphaFoldDB" id="A0A9X8N125"/>
<feature type="transmembrane region" description="Helical" evidence="2">
    <location>
        <begin position="214"/>
        <end position="234"/>
    </location>
</feature>
<comment type="caution">
    <text evidence="3">The sequence shown here is derived from an EMBL/GenBank/DDBJ whole genome shotgun (WGS) entry which is preliminary data.</text>
</comment>
<evidence type="ECO:0000256" key="2">
    <source>
        <dbReference type="SAM" id="Phobius"/>
    </source>
</evidence>
<name>A0A9X8N125_9ACTN</name>
<dbReference type="Proteomes" id="UP000184388">
    <property type="component" value="Unassembled WGS sequence"/>
</dbReference>
<organism evidence="3 4">
    <name type="scientific">Streptomyces yunnanensis</name>
    <dbReference type="NCBI Taxonomy" id="156453"/>
    <lineage>
        <taxon>Bacteria</taxon>
        <taxon>Bacillati</taxon>
        <taxon>Actinomycetota</taxon>
        <taxon>Actinomycetes</taxon>
        <taxon>Kitasatosporales</taxon>
        <taxon>Streptomycetaceae</taxon>
        <taxon>Streptomyces</taxon>
    </lineage>
</organism>
<proteinExistence type="predicted"/>
<keyword evidence="2" id="KW-0472">Membrane</keyword>
<feature type="compositionally biased region" description="Low complexity" evidence="1">
    <location>
        <begin position="318"/>
        <end position="327"/>
    </location>
</feature>
<evidence type="ECO:0000313" key="4">
    <source>
        <dbReference type="Proteomes" id="UP000184388"/>
    </source>
</evidence>
<dbReference type="RefSeq" id="WP_258018445.1">
    <property type="nucleotide sequence ID" value="NZ_FRBK01000012.1"/>
</dbReference>
<accession>A0A9X8N125</accession>
<reference evidence="4" key="1">
    <citation type="submission" date="2016-11" db="EMBL/GenBank/DDBJ databases">
        <authorList>
            <person name="Jaros S."/>
            <person name="Januszkiewicz K."/>
            <person name="Wedrychowicz H."/>
        </authorList>
    </citation>
    <scope>NUCLEOTIDE SEQUENCE [LARGE SCALE GENOMIC DNA]</scope>
    <source>
        <strain evidence="4">CGMCC 4.3555</strain>
    </source>
</reference>
<sequence>MSASAPARADGRVTAARCPPGRPRRGRSLAGAALLLIGTLLLPLSLAAVWARAELTDTDRYVAAVAPLAGNPAVQDAIVDDVTNGVMPHVRLDGLLQVVPRAERPALRRKFTRGIREFIDKQVRQVVTGRSFPEVWTGVHRTAHRTLDGTLTASGDAPVTLDLSPVIERVRHQLSGNGLGIDIVRRVPHTGTSIVLLKSPDVPRLRAAFQAARIGALLLPPTAGLCLLAGLLLIRRRRRALICTAIGGAVACALLSAALALLRTRLLAALPPTVSRPAADAYTDALTASLRSGVWTAIGAAALTVALALTGPLAARVRRSSVPGRRPGPVPRWVTSRGLRGARRRAKRRFGDDEPNR</sequence>
<feature type="transmembrane region" description="Helical" evidence="2">
    <location>
        <begin position="241"/>
        <end position="262"/>
    </location>
</feature>
<keyword evidence="2" id="KW-1133">Transmembrane helix</keyword>